<dbReference type="SUPFAM" id="SSF54534">
    <property type="entry name" value="FKBP-like"/>
    <property type="match status" value="2"/>
</dbReference>
<dbReference type="PANTHER" id="PTHR47245:SF2">
    <property type="entry name" value="PEPTIDYL-PROLYL CIS-TRANS ISOMERASE HP_0175-RELATED"/>
    <property type="match status" value="1"/>
</dbReference>
<dbReference type="STRING" id="1071918.SAMN05421544_11247"/>
<keyword evidence="2" id="KW-0732">Signal</keyword>
<reference evidence="4 5" key="1">
    <citation type="submission" date="2016-10" db="EMBL/GenBank/DDBJ databases">
        <authorList>
            <person name="de Groot N.N."/>
        </authorList>
    </citation>
    <scope>NUCLEOTIDE SEQUENCE [LARGE SCALE GENOMIC DNA]</scope>
    <source>
        <strain evidence="4 5">DSM 24015</strain>
    </source>
</reference>
<feature type="domain" description="PpiC" evidence="3">
    <location>
        <begin position="281"/>
        <end position="378"/>
    </location>
</feature>
<dbReference type="EMBL" id="FNAS01000012">
    <property type="protein sequence ID" value="SDE54659.1"/>
    <property type="molecule type" value="Genomic_DNA"/>
</dbReference>
<dbReference type="InterPro" id="IPR046357">
    <property type="entry name" value="PPIase_dom_sf"/>
</dbReference>
<dbReference type="AlphaFoldDB" id="A0A1G7DT13"/>
<feature type="chain" id="PRO_5011781097" evidence="2">
    <location>
        <begin position="27"/>
        <end position="456"/>
    </location>
</feature>
<dbReference type="InterPro" id="IPR000297">
    <property type="entry name" value="PPIase_PpiC"/>
</dbReference>
<protein>
    <submittedName>
        <fullName evidence="4">Peptidyl-prolyl cis-trans isomerase SurA</fullName>
    </submittedName>
</protein>
<keyword evidence="5" id="KW-1185">Reference proteome</keyword>
<dbReference type="Gene3D" id="1.10.4030.10">
    <property type="entry name" value="Porin chaperone SurA, peptide-binding domain"/>
    <property type="match status" value="1"/>
</dbReference>
<keyword evidence="1 4" id="KW-0413">Isomerase</keyword>
<dbReference type="Pfam" id="PF00639">
    <property type="entry name" value="Rotamase"/>
    <property type="match status" value="2"/>
</dbReference>
<dbReference type="InterPro" id="IPR027304">
    <property type="entry name" value="Trigger_fact/SurA_dom_sf"/>
</dbReference>
<organism evidence="4 5">
    <name type="scientific">Riemerella columbipharyngis</name>
    <dbReference type="NCBI Taxonomy" id="1071918"/>
    <lineage>
        <taxon>Bacteria</taxon>
        <taxon>Pseudomonadati</taxon>
        <taxon>Bacteroidota</taxon>
        <taxon>Flavobacteriia</taxon>
        <taxon>Flavobacteriales</taxon>
        <taxon>Weeksellaceae</taxon>
        <taxon>Riemerella</taxon>
    </lineage>
</organism>
<keyword evidence="1" id="KW-0697">Rotamase</keyword>
<sequence length="456" mass="51641">MNMNRFYKLTFLVSTLLLSVISVAKAQLKNGDLVDGIAAVVGNEIVLDSDIEQEVNYARQQGADDVDKCEILENILNNKLLIYEAKKDTLIENRTTAIKEDADKKYTQMASQFPSEKAMLDAYKFRTPYEMKAAIAQRDIDQYYGQAKFQRVTDGANVSPNEVTDFFNAYKSQLPMVKDEVSLARIVIHPKLTEAHKKQLIDKLLGIKKGIEAGKSFEDMARIYSEDTGSASNGGVYKNIAKGTMVKPFEAAALNLQEGEISDPVETQYGFHLIQLIRRNGNIYDVRHILLKSIPNAEEIREARKKMADIKKQITDDKMTFKEAAYKYSDDKTTKYNAGVITASSGSDKIEKLNLPADISYQIAGLKKGDITDPFETSDDPADKDNKSVEIVKILDEIPAHQLDLTTDYETIKQYATNQKKNEMLEKWVNNTIPNTFISINKRYQDCKFKTNWNKR</sequence>
<dbReference type="InterPro" id="IPR050245">
    <property type="entry name" value="PrsA_foldase"/>
</dbReference>
<name>A0A1G7DT13_9FLAO</name>
<evidence type="ECO:0000313" key="5">
    <source>
        <dbReference type="Proteomes" id="UP000198517"/>
    </source>
</evidence>
<evidence type="ECO:0000256" key="1">
    <source>
        <dbReference type="PROSITE-ProRule" id="PRU00278"/>
    </source>
</evidence>
<gene>
    <name evidence="4" type="ORF">SAMN05421544_11247</name>
</gene>
<accession>A0A1G7DT13</accession>
<evidence type="ECO:0000256" key="2">
    <source>
        <dbReference type="SAM" id="SignalP"/>
    </source>
</evidence>
<feature type="domain" description="PpiC" evidence="3">
    <location>
        <begin position="178"/>
        <end position="278"/>
    </location>
</feature>
<dbReference type="Gene3D" id="3.10.50.40">
    <property type="match status" value="2"/>
</dbReference>
<dbReference type="SUPFAM" id="SSF109998">
    <property type="entry name" value="Triger factor/SurA peptide-binding domain-like"/>
    <property type="match status" value="1"/>
</dbReference>
<feature type="signal peptide" evidence="2">
    <location>
        <begin position="1"/>
        <end position="26"/>
    </location>
</feature>
<dbReference type="Proteomes" id="UP000198517">
    <property type="component" value="Unassembled WGS sequence"/>
</dbReference>
<dbReference type="PANTHER" id="PTHR47245">
    <property type="entry name" value="PEPTIDYLPROLYL ISOMERASE"/>
    <property type="match status" value="1"/>
</dbReference>
<dbReference type="PROSITE" id="PS50198">
    <property type="entry name" value="PPIC_PPIASE_2"/>
    <property type="match status" value="2"/>
</dbReference>
<proteinExistence type="predicted"/>
<evidence type="ECO:0000313" key="4">
    <source>
        <dbReference type="EMBL" id="SDE54659.1"/>
    </source>
</evidence>
<dbReference type="GO" id="GO:0003755">
    <property type="term" value="F:peptidyl-prolyl cis-trans isomerase activity"/>
    <property type="evidence" value="ECO:0007669"/>
    <property type="project" value="UniProtKB-KW"/>
</dbReference>
<evidence type="ECO:0000259" key="3">
    <source>
        <dbReference type="PROSITE" id="PS50198"/>
    </source>
</evidence>